<feature type="compositionally biased region" description="Polar residues" evidence="2">
    <location>
        <begin position="472"/>
        <end position="482"/>
    </location>
</feature>
<dbReference type="GO" id="GO:0016324">
    <property type="term" value="C:apical plasma membrane"/>
    <property type="evidence" value="ECO:0007669"/>
    <property type="project" value="TreeGrafter"/>
</dbReference>
<dbReference type="InterPro" id="IPR051067">
    <property type="entry name" value="NHER"/>
</dbReference>
<dbReference type="PANTHER" id="PTHR14191:SF3">
    <property type="entry name" value="NA(+)_H(+) EXCHANGE REGULATORY COFACTOR-LIKE PROTEIN NRFL-1"/>
    <property type="match status" value="1"/>
</dbReference>
<dbReference type="InterPro" id="IPR001478">
    <property type="entry name" value="PDZ"/>
</dbReference>
<dbReference type="GO" id="GO:0030175">
    <property type="term" value="C:filopodium"/>
    <property type="evidence" value="ECO:0007669"/>
    <property type="project" value="UniProtKB-SubCell"/>
</dbReference>
<dbReference type="PANTHER" id="PTHR14191">
    <property type="entry name" value="PDZ DOMAIN CONTAINING PROTEIN"/>
    <property type="match status" value="1"/>
</dbReference>
<dbReference type="EMBL" id="JBBPFD010000007">
    <property type="protein sequence ID" value="KAK7919102.1"/>
    <property type="molecule type" value="Genomic_DNA"/>
</dbReference>
<keyword evidence="5" id="KW-1185">Reference proteome</keyword>
<evidence type="ECO:0000259" key="3">
    <source>
        <dbReference type="PROSITE" id="PS50106"/>
    </source>
</evidence>
<feature type="compositionally biased region" description="Low complexity" evidence="2">
    <location>
        <begin position="456"/>
        <end position="471"/>
    </location>
</feature>
<dbReference type="SUPFAM" id="SSF50156">
    <property type="entry name" value="PDZ domain-like"/>
    <property type="match status" value="2"/>
</dbReference>
<sequence>MEGCLPLMQVPVTPCDESCHSHSAVPLTAEAEVCGLLFCSYTFIILTYTVLGSGVGLWLSVGRMAVHSVSSRTNPPLYLIQTRACPSAPARLCSVCPGTTRCSRSLEEVEPVPHQHNFSGEGGPDRESRRSDRRASFSAGNMSYLRPRRCVLERGPDGYGFHLHGEKGKTGQFIRLVEPDTPAAAAGLKAGDRLAFVNGDSVEGESHSQVVARIRASGAGQLELIVVDQETLELLQRYGLKCQKEYVTEGIPVPSSGDSDAEQDEPAQGSANGSRRESSPEPLQENGSHRSSVSSKEEQTGPRPRLCHLKKGSGGYGFNLHSEKSRPGQFIRAVDEDSPAHRAGLRPSDKIVEPVTIETSSHPSLQAVQRPSRKRPSRTPTSARRTVVKRTWNQREVKAVEKHLMHFINSCRAPLPRARAEPEPSQEGDTSKTLSSLPTFSSPLSYLSSERKAKTSVSSESSTSSHKSGPSATATQEESVSDTLGFGLSVAQARERAHQKRTAKNAPKMDWNKRNQVFSNL</sequence>
<accession>A0AAW0P710</accession>
<dbReference type="Pfam" id="PF00595">
    <property type="entry name" value="PDZ"/>
    <property type="match status" value="2"/>
</dbReference>
<organism evidence="4 5">
    <name type="scientific">Mugilogobius chulae</name>
    <name type="common">yellowstripe goby</name>
    <dbReference type="NCBI Taxonomy" id="88201"/>
    <lineage>
        <taxon>Eukaryota</taxon>
        <taxon>Metazoa</taxon>
        <taxon>Chordata</taxon>
        <taxon>Craniata</taxon>
        <taxon>Vertebrata</taxon>
        <taxon>Euteleostomi</taxon>
        <taxon>Actinopterygii</taxon>
        <taxon>Neopterygii</taxon>
        <taxon>Teleostei</taxon>
        <taxon>Neoteleostei</taxon>
        <taxon>Acanthomorphata</taxon>
        <taxon>Gobiaria</taxon>
        <taxon>Gobiiformes</taxon>
        <taxon>Gobioidei</taxon>
        <taxon>Gobiidae</taxon>
        <taxon>Gobionellinae</taxon>
        <taxon>Mugilogobius</taxon>
    </lineage>
</organism>
<feature type="compositionally biased region" description="Polar residues" evidence="2">
    <location>
        <begin position="285"/>
        <end position="294"/>
    </location>
</feature>
<protein>
    <recommendedName>
        <fullName evidence="3">PDZ domain-containing protein</fullName>
    </recommendedName>
</protein>
<dbReference type="GO" id="GO:0005102">
    <property type="term" value="F:signaling receptor binding"/>
    <property type="evidence" value="ECO:0007669"/>
    <property type="project" value="TreeGrafter"/>
</dbReference>
<dbReference type="PROSITE" id="PS50106">
    <property type="entry name" value="PDZ"/>
    <property type="match status" value="2"/>
</dbReference>
<feature type="region of interest" description="Disordered" evidence="2">
    <location>
        <begin position="107"/>
        <end position="138"/>
    </location>
</feature>
<evidence type="ECO:0000313" key="5">
    <source>
        <dbReference type="Proteomes" id="UP001460270"/>
    </source>
</evidence>
<feature type="region of interest" description="Disordered" evidence="2">
    <location>
        <begin position="358"/>
        <end position="390"/>
    </location>
</feature>
<feature type="compositionally biased region" description="Polar residues" evidence="2">
    <location>
        <begin position="358"/>
        <end position="369"/>
    </location>
</feature>
<dbReference type="GO" id="GO:0043495">
    <property type="term" value="F:protein-membrane adaptor activity"/>
    <property type="evidence" value="ECO:0007669"/>
    <property type="project" value="TreeGrafter"/>
</dbReference>
<feature type="compositionally biased region" description="Low complexity" evidence="2">
    <location>
        <begin position="431"/>
        <end position="448"/>
    </location>
</feature>
<evidence type="ECO:0000256" key="1">
    <source>
        <dbReference type="ARBA" id="ARBA00022737"/>
    </source>
</evidence>
<proteinExistence type="predicted"/>
<dbReference type="Pfam" id="PF09007">
    <property type="entry name" value="EBP50_C"/>
    <property type="match status" value="1"/>
</dbReference>
<dbReference type="GO" id="GO:0072659">
    <property type="term" value="P:protein localization to plasma membrane"/>
    <property type="evidence" value="ECO:0007669"/>
    <property type="project" value="TreeGrafter"/>
</dbReference>
<comment type="caution">
    <text evidence="4">The sequence shown here is derived from an EMBL/GenBank/DDBJ whole genome shotgun (WGS) entry which is preliminary data.</text>
</comment>
<dbReference type="GO" id="GO:0001726">
    <property type="term" value="C:ruffle"/>
    <property type="evidence" value="ECO:0007669"/>
    <property type="project" value="UniProtKB-SubCell"/>
</dbReference>
<dbReference type="SMART" id="SM00228">
    <property type="entry name" value="PDZ"/>
    <property type="match status" value="2"/>
</dbReference>
<feature type="domain" description="PDZ" evidence="3">
    <location>
        <begin position="306"/>
        <end position="353"/>
    </location>
</feature>
<keyword evidence="1" id="KW-0677">Repeat</keyword>
<dbReference type="AlphaFoldDB" id="A0AAW0P710"/>
<dbReference type="InterPro" id="IPR015098">
    <property type="entry name" value="EBP50_C"/>
</dbReference>
<dbReference type="Proteomes" id="UP001460270">
    <property type="component" value="Unassembled WGS sequence"/>
</dbReference>
<feature type="domain" description="PDZ" evidence="3">
    <location>
        <begin position="149"/>
        <end position="218"/>
    </location>
</feature>
<name>A0AAW0P710_9GOBI</name>
<feature type="region of interest" description="Disordered" evidence="2">
    <location>
        <begin position="251"/>
        <end position="324"/>
    </location>
</feature>
<dbReference type="Gene3D" id="2.30.42.10">
    <property type="match status" value="2"/>
</dbReference>
<dbReference type="CDD" id="cd06768">
    <property type="entry name" value="PDZ_NHERF-like"/>
    <property type="match status" value="2"/>
</dbReference>
<reference evidence="5" key="1">
    <citation type="submission" date="2024-04" db="EMBL/GenBank/DDBJ databases">
        <title>Salinicola lusitanus LLJ914,a marine bacterium isolated from the Okinawa Trough.</title>
        <authorList>
            <person name="Li J."/>
        </authorList>
    </citation>
    <scope>NUCLEOTIDE SEQUENCE [LARGE SCALE GENOMIC DNA]</scope>
</reference>
<gene>
    <name evidence="4" type="ORF">WMY93_010386</name>
</gene>
<feature type="compositionally biased region" description="Basic and acidic residues" evidence="2">
    <location>
        <begin position="123"/>
        <end position="135"/>
    </location>
</feature>
<feature type="region of interest" description="Disordered" evidence="2">
    <location>
        <begin position="415"/>
        <end position="521"/>
    </location>
</feature>
<evidence type="ECO:0000256" key="2">
    <source>
        <dbReference type="SAM" id="MobiDB-lite"/>
    </source>
</evidence>
<dbReference type="GO" id="GO:0005902">
    <property type="term" value="C:microvillus"/>
    <property type="evidence" value="ECO:0007669"/>
    <property type="project" value="UniProtKB-SubCell"/>
</dbReference>
<dbReference type="InterPro" id="IPR036034">
    <property type="entry name" value="PDZ_sf"/>
</dbReference>
<evidence type="ECO:0000313" key="4">
    <source>
        <dbReference type="EMBL" id="KAK7919102.1"/>
    </source>
</evidence>